<dbReference type="AlphaFoldDB" id="A0A6J1QPM5"/>
<feature type="compositionally biased region" description="Basic and acidic residues" evidence="2">
    <location>
        <begin position="76"/>
        <end position="86"/>
    </location>
</feature>
<gene>
    <name evidence="5" type="primary">LOC112462390</name>
</gene>
<dbReference type="OrthoDB" id="7554969at2759"/>
<sequence length="487" mass="57396">MVKRSDNKAGQKMMMSKKEDKMTDKNKGKKDKTDTNAGNTEMLMETDQEVSRDKDEMQLVNNVLTNGRENEEGENNDGRESDKRENNGNYTFGEIIYVNIKGKLVKKDRNLRKEEIAKELSSKYFEPGLKGYKIVCCKLTRENTCAKKGLNEVKIRSLLHSIRCIPDNLEMDRFNLARLKFKNDEEANRCIERLNKEYKDKLQVYIDNRSRYCKGVIADWPYSIEELWENLVRKDNILQLEVMKKRIYNREMKKIEIKETDNIIITIKGSKLPERFSIFEGFGSLKVRPYVEPVSQCFRCFKYGHFKNNCKSKDLCGRCGSTAHGPCDFEYKCVNCKGKHRATDRKCPIYVKNKEIKIAMAKNNATYTEAIKIINGQDAKEQEYDKYNRKAWPTIDERLRNKNPVNRENNNYENNERRTYAKAVANAGTTKPTNKDEYYSRTINKIKENEYDRNRIARTKETEISRLPIWKERKKEDYIKKNNNEEQ</sequence>
<keyword evidence="4" id="KW-1185">Reference proteome</keyword>
<feature type="region of interest" description="Disordered" evidence="2">
    <location>
        <begin position="1"/>
        <end position="87"/>
    </location>
</feature>
<dbReference type="PROSITE" id="PS50158">
    <property type="entry name" value="ZF_CCHC"/>
    <property type="match status" value="1"/>
</dbReference>
<dbReference type="GeneID" id="112462390"/>
<proteinExistence type="predicted"/>
<evidence type="ECO:0000259" key="3">
    <source>
        <dbReference type="PROSITE" id="PS50158"/>
    </source>
</evidence>
<dbReference type="GO" id="GO:0008270">
    <property type="term" value="F:zinc ion binding"/>
    <property type="evidence" value="ECO:0007669"/>
    <property type="project" value="UniProtKB-KW"/>
</dbReference>
<protein>
    <submittedName>
        <fullName evidence="5">Uncharacterized protein LOC112462390</fullName>
    </submittedName>
</protein>
<keyword evidence="1" id="KW-0862">Zinc</keyword>
<evidence type="ECO:0000313" key="4">
    <source>
        <dbReference type="Proteomes" id="UP000504618"/>
    </source>
</evidence>
<evidence type="ECO:0000256" key="1">
    <source>
        <dbReference type="PROSITE-ProRule" id="PRU00047"/>
    </source>
</evidence>
<evidence type="ECO:0000256" key="2">
    <source>
        <dbReference type="SAM" id="MobiDB-lite"/>
    </source>
</evidence>
<organism evidence="4 5">
    <name type="scientific">Temnothorax curvispinosus</name>
    <dbReference type="NCBI Taxonomy" id="300111"/>
    <lineage>
        <taxon>Eukaryota</taxon>
        <taxon>Metazoa</taxon>
        <taxon>Ecdysozoa</taxon>
        <taxon>Arthropoda</taxon>
        <taxon>Hexapoda</taxon>
        <taxon>Insecta</taxon>
        <taxon>Pterygota</taxon>
        <taxon>Neoptera</taxon>
        <taxon>Endopterygota</taxon>
        <taxon>Hymenoptera</taxon>
        <taxon>Apocrita</taxon>
        <taxon>Aculeata</taxon>
        <taxon>Formicoidea</taxon>
        <taxon>Formicidae</taxon>
        <taxon>Myrmicinae</taxon>
        <taxon>Temnothorax</taxon>
    </lineage>
</organism>
<feature type="domain" description="CCHC-type" evidence="3">
    <location>
        <begin position="297"/>
        <end position="312"/>
    </location>
</feature>
<keyword evidence="1" id="KW-0863">Zinc-finger</keyword>
<feature type="non-terminal residue" evidence="5">
    <location>
        <position position="487"/>
    </location>
</feature>
<dbReference type="InterPro" id="IPR001878">
    <property type="entry name" value="Znf_CCHC"/>
</dbReference>
<name>A0A6J1QPM5_9HYME</name>
<keyword evidence="1" id="KW-0479">Metal-binding</keyword>
<accession>A0A6J1QPM5</accession>
<reference evidence="5" key="1">
    <citation type="submission" date="2025-08" db="UniProtKB">
        <authorList>
            <consortium name="RefSeq"/>
        </authorList>
    </citation>
    <scope>IDENTIFICATION</scope>
    <source>
        <tissue evidence="5">Whole body</tissue>
    </source>
</reference>
<feature type="compositionally biased region" description="Basic and acidic residues" evidence="2">
    <location>
        <begin position="16"/>
        <end position="34"/>
    </location>
</feature>
<evidence type="ECO:0000313" key="5">
    <source>
        <dbReference type="RefSeq" id="XP_024883903.1"/>
    </source>
</evidence>
<dbReference type="RefSeq" id="XP_024883903.1">
    <property type="nucleotide sequence ID" value="XM_025028135.1"/>
</dbReference>
<dbReference type="Proteomes" id="UP000504618">
    <property type="component" value="Unplaced"/>
</dbReference>
<dbReference type="GO" id="GO:0003676">
    <property type="term" value="F:nucleic acid binding"/>
    <property type="evidence" value="ECO:0007669"/>
    <property type="project" value="InterPro"/>
</dbReference>